<name>A0ABZ2LLE0_9BACT</name>
<evidence type="ECO:0000256" key="5">
    <source>
        <dbReference type="ARBA" id="ARBA00022989"/>
    </source>
</evidence>
<dbReference type="InterPro" id="IPR027417">
    <property type="entry name" value="P-loop_NTPase"/>
</dbReference>
<dbReference type="PANTHER" id="PTHR24221">
    <property type="entry name" value="ATP-BINDING CASSETTE SUB-FAMILY B"/>
    <property type="match status" value="1"/>
</dbReference>
<evidence type="ECO:0000256" key="2">
    <source>
        <dbReference type="ARBA" id="ARBA00022692"/>
    </source>
</evidence>
<dbReference type="Pfam" id="PF00005">
    <property type="entry name" value="ABC_tran"/>
    <property type="match status" value="1"/>
</dbReference>
<dbReference type="Pfam" id="PF00664">
    <property type="entry name" value="ABC_membrane"/>
    <property type="match status" value="1"/>
</dbReference>
<keyword evidence="5 7" id="KW-1133">Transmembrane helix</keyword>
<dbReference type="Gene3D" id="3.40.50.300">
    <property type="entry name" value="P-loop containing nucleotide triphosphate hydrolases"/>
    <property type="match status" value="1"/>
</dbReference>
<dbReference type="InterPro" id="IPR003439">
    <property type="entry name" value="ABC_transporter-like_ATP-bd"/>
</dbReference>
<keyword evidence="2 7" id="KW-0812">Transmembrane</keyword>
<dbReference type="Proteomes" id="UP001370348">
    <property type="component" value="Chromosome"/>
</dbReference>
<dbReference type="InterPro" id="IPR003593">
    <property type="entry name" value="AAA+_ATPase"/>
</dbReference>
<feature type="transmembrane region" description="Helical" evidence="7">
    <location>
        <begin position="209"/>
        <end position="233"/>
    </location>
</feature>
<feature type="domain" description="ABC transmembrane type-1" evidence="9">
    <location>
        <begin position="207"/>
        <end position="493"/>
    </location>
</feature>
<dbReference type="RefSeq" id="WP_394821361.1">
    <property type="nucleotide sequence ID" value="NZ_CP089984.1"/>
</dbReference>
<dbReference type="CDD" id="cd07346">
    <property type="entry name" value="ABC_6TM_exporters"/>
    <property type="match status" value="1"/>
</dbReference>
<evidence type="ECO:0000259" key="9">
    <source>
        <dbReference type="PROSITE" id="PS50929"/>
    </source>
</evidence>
<feature type="domain" description="ABC transporter" evidence="8">
    <location>
        <begin position="530"/>
        <end position="754"/>
    </location>
</feature>
<comment type="subcellular location">
    <subcellularLocation>
        <location evidence="1">Cell membrane</location>
        <topology evidence="1">Multi-pass membrane protein</topology>
    </subcellularLocation>
</comment>
<evidence type="ECO:0000256" key="4">
    <source>
        <dbReference type="ARBA" id="ARBA00022840"/>
    </source>
</evidence>
<protein>
    <submittedName>
        <fullName evidence="10">ABC transporter ATP-binding protein/permease</fullName>
    </submittedName>
</protein>
<dbReference type="PROSITE" id="PS00211">
    <property type="entry name" value="ABC_TRANSPORTER_1"/>
    <property type="match status" value="1"/>
</dbReference>
<dbReference type="PROSITE" id="PS50893">
    <property type="entry name" value="ABC_TRANSPORTER_2"/>
    <property type="match status" value="1"/>
</dbReference>
<dbReference type="GO" id="GO:0005524">
    <property type="term" value="F:ATP binding"/>
    <property type="evidence" value="ECO:0007669"/>
    <property type="project" value="UniProtKB-KW"/>
</dbReference>
<organism evidence="10 11">
    <name type="scientific">Pendulispora albinea</name>
    <dbReference type="NCBI Taxonomy" id="2741071"/>
    <lineage>
        <taxon>Bacteria</taxon>
        <taxon>Pseudomonadati</taxon>
        <taxon>Myxococcota</taxon>
        <taxon>Myxococcia</taxon>
        <taxon>Myxococcales</taxon>
        <taxon>Sorangiineae</taxon>
        <taxon>Pendulisporaceae</taxon>
        <taxon>Pendulispora</taxon>
    </lineage>
</organism>
<dbReference type="SMART" id="SM00382">
    <property type="entry name" value="AAA"/>
    <property type="match status" value="1"/>
</dbReference>
<dbReference type="SUPFAM" id="SSF90123">
    <property type="entry name" value="ABC transporter transmembrane region"/>
    <property type="match status" value="1"/>
</dbReference>
<keyword evidence="11" id="KW-1185">Reference proteome</keyword>
<dbReference type="Gene3D" id="1.20.1560.10">
    <property type="entry name" value="ABC transporter type 1, transmembrane domain"/>
    <property type="match status" value="1"/>
</dbReference>
<reference evidence="10 11" key="1">
    <citation type="submission" date="2021-12" db="EMBL/GenBank/DDBJ databases">
        <title>Discovery of the Pendulisporaceae a myxobacterial family with distinct sporulation behavior and unique specialized metabolism.</title>
        <authorList>
            <person name="Garcia R."/>
            <person name="Popoff A."/>
            <person name="Bader C.D."/>
            <person name="Loehr J."/>
            <person name="Walesch S."/>
            <person name="Walt C."/>
            <person name="Boldt J."/>
            <person name="Bunk B."/>
            <person name="Haeckl F.J.F.P.J."/>
            <person name="Gunesch A.P."/>
            <person name="Birkelbach J."/>
            <person name="Nuebel U."/>
            <person name="Pietschmann T."/>
            <person name="Bach T."/>
            <person name="Mueller R."/>
        </authorList>
    </citation>
    <scope>NUCLEOTIDE SEQUENCE [LARGE SCALE GENOMIC DNA]</scope>
    <source>
        <strain evidence="10 11">MSr11954</strain>
    </source>
</reference>
<keyword evidence="3" id="KW-0547">Nucleotide-binding</keyword>
<dbReference type="SUPFAM" id="SSF52540">
    <property type="entry name" value="P-loop containing nucleoside triphosphate hydrolases"/>
    <property type="match status" value="1"/>
</dbReference>
<dbReference type="InterPro" id="IPR017871">
    <property type="entry name" value="ABC_transporter-like_CS"/>
</dbReference>
<accession>A0ABZ2LLE0</accession>
<dbReference type="InterPro" id="IPR039421">
    <property type="entry name" value="Type_1_exporter"/>
</dbReference>
<evidence type="ECO:0000256" key="6">
    <source>
        <dbReference type="ARBA" id="ARBA00023136"/>
    </source>
</evidence>
<sequence>MTRRPPSRAASPRVVAVSVVPGRVRWAIGDAHAPGASWSAACAQLAASPGIHEVRWNPVTLRVLVLFDTSIDAGDVERRLLGALDDALDLALDALDAVPPGARGARVDGSPAAWSVVSRTADAAGDPSRARGPARTVATAALVGGAVLTGLAAAGGIVWAAATAGALVVGFHLARRAARAPHLQTDRANLAALLRECAPLRPLIGRGTAFAIVDACAGVARLAAFGLGIDLVLRGGTIALLGISLAGAPALALVAVAVAGLTGIQLWARFQSYAALFTAGRELQHRMRVKIFDHVQRLPMEQFVRHTPGQLAYVIVDDVSQIERTVDAGARLLMGSLTGAIQLAAIFAVSPPLGLVSLAIVGTLAAVTSALQPRLRTRFSAARAVGGRLNGQVTAVLQGVATVRAFEAEGAERARVARTSRELHAAILQELPALIGTPLAQEAVVMFGLLAASLASAKTLTTSAGRYFAGLAVASNFLSTLSDLSSNFTEMSRGLTSFGRVRALLELAPETSVPAAAAAMNTSGPLRGSVAYDRVSFSYPGGPPVLHDVSVSLPEGKTVAVVGLSGSGKSTLVNLLLGFYPPDRGTIRIDGADIANVPRGTLRRAIAVVSQDVQLFPFSVHDNIALGRPGTDRASVIRAARLAYAHDFIEALPDGYDTILSDRGTTLSGGQRQRLAIARAILKDAPLLVLDEATSHLDATTDDLVQGSLRTLAHGRTVLVIAHKLSTIEHADQCYVFEHGRVIGQGVPSQLRDG</sequence>
<evidence type="ECO:0000259" key="8">
    <source>
        <dbReference type="PROSITE" id="PS50893"/>
    </source>
</evidence>
<evidence type="ECO:0000256" key="7">
    <source>
        <dbReference type="SAM" id="Phobius"/>
    </source>
</evidence>
<dbReference type="InterPro" id="IPR036640">
    <property type="entry name" value="ABC1_TM_sf"/>
</dbReference>
<evidence type="ECO:0000256" key="3">
    <source>
        <dbReference type="ARBA" id="ARBA00022741"/>
    </source>
</evidence>
<evidence type="ECO:0000313" key="10">
    <source>
        <dbReference type="EMBL" id="WXB11739.1"/>
    </source>
</evidence>
<evidence type="ECO:0000256" key="1">
    <source>
        <dbReference type="ARBA" id="ARBA00004651"/>
    </source>
</evidence>
<dbReference type="PROSITE" id="PS50929">
    <property type="entry name" value="ABC_TM1F"/>
    <property type="match status" value="1"/>
</dbReference>
<evidence type="ECO:0000313" key="11">
    <source>
        <dbReference type="Proteomes" id="UP001370348"/>
    </source>
</evidence>
<dbReference type="InterPro" id="IPR011527">
    <property type="entry name" value="ABC1_TM_dom"/>
</dbReference>
<proteinExistence type="predicted"/>
<keyword evidence="4 10" id="KW-0067">ATP-binding</keyword>
<dbReference type="EMBL" id="CP089984">
    <property type="protein sequence ID" value="WXB11739.1"/>
    <property type="molecule type" value="Genomic_DNA"/>
</dbReference>
<feature type="transmembrane region" description="Helical" evidence="7">
    <location>
        <begin position="240"/>
        <end position="268"/>
    </location>
</feature>
<keyword evidence="6 7" id="KW-0472">Membrane</keyword>
<gene>
    <name evidence="10" type="ORF">LZC94_28255</name>
</gene>
<dbReference type="PANTHER" id="PTHR24221:SF654">
    <property type="entry name" value="ATP-BINDING CASSETTE SUB-FAMILY B MEMBER 6"/>
    <property type="match status" value="1"/>
</dbReference>
<feature type="transmembrane region" description="Helical" evidence="7">
    <location>
        <begin position="137"/>
        <end position="162"/>
    </location>
</feature>